<dbReference type="Proteomes" id="UP000256310">
    <property type="component" value="Unassembled WGS sequence"/>
</dbReference>
<reference evidence="2 3" key="1">
    <citation type="submission" date="2018-07" db="EMBL/GenBank/DDBJ databases">
        <title>Genomic Encyclopedia of Type Strains, Phase IV (KMG-IV): sequencing the most valuable type-strain genomes for metagenomic binning, comparative biology and taxonomic classification.</title>
        <authorList>
            <person name="Goeker M."/>
        </authorList>
    </citation>
    <scope>NUCLEOTIDE SEQUENCE [LARGE SCALE GENOMIC DNA]</scope>
    <source>
        <strain evidence="2 3">DSM 26725</strain>
    </source>
</reference>
<keyword evidence="3" id="KW-1185">Reference proteome</keyword>
<protein>
    <submittedName>
        <fullName evidence="2">RimJ/RimL family protein N-acetyltransferase</fullName>
    </submittedName>
</protein>
<dbReference type="PANTHER" id="PTHR43610">
    <property type="entry name" value="BLL6696 PROTEIN"/>
    <property type="match status" value="1"/>
</dbReference>
<keyword evidence="2" id="KW-0808">Transferase</keyword>
<dbReference type="PANTHER" id="PTHR43610:SF1">
    <property type="entry name" value="N-ACETYLTRANSFERASE DOMAIN-CONTAINING PROTEIN"/>
    <property type="match status" value="1"/>
</dbReference>
<dbReference type="RefSeq" id="WP_116236767.1">
    <property type="nucleotide sequence ID" value="NZ_QRDP01000004.1"/>
</dbReference>
<evidence type="ECO:0000313" key="3">
    <source>
        <dbReference type="Proteomes" id="UP000256310"/>
    </source>
</evidence>
<organism evidence="2 3">
    <name type="scientific">Parasphingopyxis lamellibrachiae</name>
    <dbReference type="NCBI Taxonomy" id="680125"/>
    <lineage>
        <taxon>Bacteria</taxon>
        <taxon>Pseudomonadati</taxon>
        <taxon>Pseudomonadota</taxon>
        <taxon>Alphaproteobacteria</taxon>
        <taxon>Sphingomonadales</taxon>
        <taxon>Sphingomonadaceae</taxon>
        <taxon>Parasphingopyxis</taxon>
    </lineage>
</organism>
<feature type="domain" description="N-acetyltransferase" evidence="1">
    <location>
        <begin position="19"/>
        <end position="174"/>
    </location>
</feature>
<dbReference type="EMBL" id="QRDP01000004">
    <property type="protein sequence ID" value="RED17508.1"/>
    <property type="molecule type" value="Genomic_DNA"/>
</dbReference>
<gene>
    <name evidence="2" type="ORF">DFR46_2557</name>
</gene>
<evidence type="ECO:0000259" key="1">
    <source>
        <dbReference type="PROSITE" id="PS51186"/>
    </source>
</evidence>
<dbReference type="Pfam" id="PF13302">
    <property type="entry name" value="Acetyltransf_3"/>
    <property type="match status" value="1"/>
</dbReference>
<comment type="caution">
    <text evidence="2">The sequence shown here is derived from an EMBL/GenBank/DDBJ whole genome shotgun (WGS) entry which is preliminary data.</text>
</comment>
<dbReference type="InterPro" id="IPR016181">
    <property type="entry name" value="Acyl_CoA_acyltransferase"/>
</dbReference>
<dbReference type="PROSITE" id="PS51186">
    <property type="entry name" value="GNAT"/>
    <property type="match status" value="1"/>
</dbReference>
<dbReference type="CDD" id="cd04301">
    <property type="entry name" value="NAT_SF"/>
    <property type="match status" value="1"/>
</dbReference>
<dbReference type="GO" id="GO:0016747">
    <property type="term" value="F:acyltransferase activity, transferring groups other than amino-acyl groups"/>
    <property type="evidence" value="ECO:0007669"/>
    <property type="project" value="InterPro"/>
</dbReference>
<dbReference type="Gene3D" id="3.40.630.30">
    <property type="match status" value="1"/>
</dbReference>
<dbReference type="OrthoDB" id="5295305at2"/>
<name>A0A3D9FIN9_9SPHN</name>
<dbReference type="InterPro" id="IPR000182">
    <property type="entry name" value="GNAT_dom"/>
</dbReference>
<sequence>MTDPLEKLAQPLAEGDVRLELRTEAHREGLRAACAKDPDIWEIYPMSMLGEHFDTAFDAMASFHATKNWVNYAVLDGERVVGMTNYINADPINHVLEIGGTYIAPEVRGGPFNSMMKQLMIDHAIVCGFARIEFRIDTRNARSMTAVRKLGVSHEGTLRKNRITWTGYVRDTAIFGLLADEWTNRTQNPPSTAG</sequence>
<proteinExistence type="predicted"/>
<accession>A0A3D9FIN9</accession>
<evidence type="ECO:0000313" key="2">
    <source>
        <dbReference type="EMBL" id="RED17508.1"/>
    </source>
</evidence>
<dbReference type="AlphaFoldDB" id="A0A3D9FIN9"/>
<dbReference type="SUPFAM" id="SSF55729">
    <property type="entry name" value="Acyl-CoA N-acyltransferases (Nat)"/>
    <property type="match status" value="1"/>
</dbReference>